<comment type="caution">
    <text evidence="2">The sequence shown here is derived from an EMBL/GenBank/DDBJ whole genome shotgun (WGS) entry which is preliminary data.</text>
</comment>
<feature type="region of interest" description="Disordered" evidence="1">
    <location>
        <begin position="684"/>
        <end position="708"/>
    </location>
</feature>
<evidence type="ECO:0000256" key="1">
    <source>
        <dbReference type="SAM" id="MobiDB-lite"/>
    </source>
</evidence>
<feature type="compositionally biased region" description="Acidic residues" evidence="1">
    <location>
        <begin position="538"/>
        <end position="549"/>
    </location>
</feature>
<reference evidence="2" key="2">
    <citation type="submission" date="2023-06" db="EMBL/GenBank/DDBJ databases">
        <authorList>
            <consortium name="Lawrence Berkeley National Laboratory"/>
            <person name="Haridas S."/>
            <person name="Hensen N."/>
            <person name="Bonometti L."/>
            <person name="Westerberg I."/>
            <person name="Brannstrom I.O."/>
            <person name="Guillou S."/>
            <person name="Cros-Aarteil S."/>
            <person name="Calhoun S."/>
            <person name="Kuo A."/>
            <person name="Mondo S."/>
            <person name="Pangilinan J."/>
            <person name="Riley R."/>
            <person name="Labutti K."/>
            <person name="Andreopoulos B."/>
            <person name="Lipzen A."/>
            <person name="Chen C."/>
            <person name="Yanf M."/>
            <person name="Daum C."/>
            <person name="Ng V."/>
            <person name="Clum A."/>
            <person name="Steindorff A."/>
            <person name="Ohm R."/>
            <person name="Martin F."/>
            <person name="Silar P."/>
            <person name="Natvig D."/>
            <person name="Lalanne C."/>
            <person name="Gautier V."/>
            <person name="Ament-Velasquez S.L."/>
            <person name="Kruys A."/>
            <person name="Hutchinson M.I."/>
            <person name="Powell A.J."/>
            <person name="Barry K."/>
            <person name="Miller A.N."/>
            <person name="Grigoriev I.V."/>
            <person name="Debuchy R."/>
            <person name="Gladieux P."/>
            <person name="Thoren M.H."/>
            <person name="Johannesson H."/>
        </authorList>
    </citation>
    <scope>NUCLEOTIDE SEQUENCE</scope>
    <source>
        <strain evidence="2">CBS 118394</strain>
    </source>
</reference>
<feature type="compositionally biased region" description="Polar residues" evidence="1">
    <location>
        <begin position="490"/>
        <end position="509"/>
    </location>
</feature>
<feature type="compositionally biased region" description="Basic and acidic residues" evidence="1">
    <location>
        <begin position="629"/>
        <end position="642"/>
    </location>
</feature>
<reference evidence="2" key="1">
    <citation type="journal article" date="2023" name="Mol. Phylogenet. Evol.">
        <title>Genome-scale phylogeny and comparative genomics of the fungal order Sordariales.</title>
        <authorList>
            <person name="Hensen N."/>
            <person name="Bonometti L."/>
            <person name="Westerberg I."/>
            <person name="Brannstrom I.O."/>
            <person name="Guillou S."/>
            <person name="Cros-Aarteil S."/>
            <person name="Calhoun S."/>
            <person name="Haridas S."/>
            <person name="Kuo A."/>
            <person name="Mondo S."/>
            <person name="Pangilinan J."/>
            <person name="Riley R."/>
            <person name="LaButti K."/>
            <person name="Andreopoulos B."/>
            <person name="Lipzen A."/>
            <person name="Chen C."/>
            <person name="Yan M."/>
            <person name="Daum C."/>
            <person name="Ng V."/>
            <person name="Clum A."/>
            <person name="Steindorff A."/>
            <person name="Ohm R.A."/>
            <person name="Martin F."/>
            <person name="Silar P."/>
            <person name="Natvig D.O."/>
            <person name="Lalanne C."/>
            <person name="Gautier V."/>
            <person name="Ament-Velasquez S.L."/>
            <person name="Kruys A."/>
            <person name="Hutchinson M.I."/>
            <person name="Powell A.J."/>
            <person name="Barry K."/>
            <person name="Miller A.N."/>
            <person name="Grigoriev I.V."/>
            <person name="Debuchy R."/>
            <person name="Gladieux P."/>
            <person name="Hiltunen Thoren M."/>
            <person name="Johannesson H."/>
        </authorList>
    </citation>
    <scope>NUCLEOTIDE SEQUENCE</scope>
    <source>
        <strain evidence="2">CBS 118394</strain>
    </source>
</reference>
<proteinExistence type="predicted"/>
<evidence type="ECO:0000313" key="2">
    <source>
        <dbReference type="EMBL" id="KAK3321748.1"/>
    </source>
</evidence>
<dbReference type="Proteomes" id="UP001283341">
    <property type="component" value="Unassembled WGS sequence"/>
</dbReference>
<feature type="region of interest" description="Disordered" evidence="1">
    <location>
        <begin position="120"/>
        <end position="203"/>
    </location>
</feature>
<feature type="compositionally biased region" description="Polar residues" evidence="1">
    <location>
        <begin position="695"/>
        <end position="708"/>
    </location>
</feature>
<sequence length="788" mass="87637">MPETNPDPVAAELREFIATQQTKRRQKLEGELSEIDARIIATATTLQDRQAAIQMKQEAMRVITEAIRVITEESEALRRQDSADRDRREEISRDLDPDALRNQIRRWVFLLTRSASVLDETTHNTTPRATATENANLEQPSQLEGIQEEPEEPDNGLGEQAQEFRRSSRKRAVRRYDDPRLSSPEAGPRRKKRKTIASSSAMVTRDAREPIEFDQVYADGNAVIKYNIAAYPKNSNRWYILRCLEHNKHFFRGALQAGAKHLSGKLHGLDRSQELAFKMFSVQVLNCDATKAELNNRAVKEAAEAGYRTPEGTGEQGQEFSTITIRNRGSRSSKVDQVRIHSDVHVEDPTPGEIYGITWLEKPAIVVILPTGDLSGVGMTGRTITAIGLPIPSCYQSRKDGSYHWAYHYQHGKTRVLHRQYPVMAFQEGMVIPHYPDPFHLPLGHACYDFVKAFQLSPINLDEPENQGIEGIELAKIFRARMDAVRERNSQSNDNSDHCTQQHGHTSDQVPVGNADDHIDDNVDDDDADWSDMRSDIDTDTDSGSDTDSDDGHDNDGGGDDDKVAQVNAGYLGNSDRLGESDDQARPGTAQAGHQTSHMSNSGSVASPALAVNAGGDHFPSPEASRIARQPEEVSRSRDRQGSAHSVPTSLEAPGARSMTTAELGDYLLSLQVNLDFGQDHTFAGHHLEQPGPTLPTQQPNQMNCRSSQPAPVKEEIHFHSRATSTVRTDSQHTARRHEVQGCDMDVDGLPVVEHIDITCPDSSPEYEDHSDQDMTEEEEAAEAYNTK</sequence>
<feature type="compositionally biased region" description="Polar residues" evidence="1">
    <location>
        <begin position="133"/>
        <end position="144"/>
    </location>
</feature>
<dbReference type="AlphaFoldDB" id="A0AAE0IAT3"/>
<organism evidence="2 3">
    <name type="scientific">Apodospora peruviana</name>
    <dbReference type="NCBI Taxonomy" id="516989"/>
    <lineage>
        <taxon>Eukaryota</taxon>
        <taxon>Fungi</taxon>
        <taxon>Dikarya</taxon>
        <taxon>Ascomycota</taxon>
        <taxon>Pezizomycotina</taxon>
        <taxon>Sordariomycetes</taxon>
        <taxon>Sordariomycetidae</taxon>
        <taxon>Sordariales</taxon>
        <taxon>Lasiosphaeriaceae</taxon>
        <taxon>Apodospora</taxon>
    </lineage>
</organism>
<name>A0AAE0IAT3_9PEZI</name>
<feature type="region of interest" description="Disordered" evidence="1">
    <location>
        <begin position="759"/>
        <end position="788"/>
    </location>
</feature>
<feature type="compositionally biased region" description="Low complexity" evidence="1">
    <location>
        <begin position="123"/>
        <end position="132"/>
    </location>
</feature>
<feature type="region of interest" description="Disordered" evidence="1">
    <location>
        <begin position="485"/>
        <end position="656"/>
    </location>
</feature>
<protein>
    <submittedName>
        <fullName evidence="2">Uncharacterized protein</fullName>
    </submittedName>
</protein>
<accession>A0AAE0IAT3</accession>
<keyword evidence="3" id="KW-1185">Reference proteome</keyword>
<evidence type="ECO:0000313" key="3">
    <source>
        <dbReference type="Proteomes" id="UP001283341"/>
    </source>
</evidence>
<feature type="compositionally biased region" description="Polar residues" evidence="1">
    <location>
        <begin position="592"/>
        <end position="605"/>
    </location>
</feature>
<gene>
    <name evidence="2" type="ORF">B0H66DRAFT_180425</name>
</gene>
<feature type="compositionally biased region" description="Basic and acidic residues" evidence="1">
    <location>
        <begin position="550"/>
        <end position="564"/>
    </location>
</feature>
<dbReference type="EMBL" id="JAUEDM010000003">
    <property type="protein sequence ID" value="KAK3321748.1"/>
    <property type="molecule type" value="Genomic_DNA"/>
</dbReference>